<evidence type="ECO:0000313" key="2">
    <source>
        <dbReference type="Proteomes" id="UP001597196"/>
    </source>
</evidence>
<proteinExistence type="predicted"/>
<gene>
    <name evidence="1" type="ORF">ACFQ4P_08120</name>
</gene>
<evidence type="ECO:0000313" key="1">
    <source>
        <dbReference type="EMBL" id="MFD1430210.1"/>
    </source>
</evidence>
<keyword evidence="2" id="KW-1185">Reference proteome</keyword>
<accession>A0ABW4CHB3</accession>
<dbReference type="Proteomes" id="UP001597196">
    <property type="component" value="Unassembled WGS sequence"/>
</dbReference>
<dbReference type="Pfam" id="PF12669">
    <property type="entry name" value="FeoB_associated"/>
    <property type="match status" value="1"/>
</dbReference>
<dbReference type="RefSeq" id="WP_125695787.1">
    <property type="nucleotide sequence ID" value="NZ_BOLQ01000004.1"/>
</dbReference>
<sequence length="57" mass="6126">MATFIIAALLIALIGVVGYNQFFNKKKKAAGCSKCADAGCPLFDQAQMMKQNSQKKA</sequence>
<name>A0ABW4CHB3_9LACO</name>
<reference evidence="2" key="1">
    <citation type="journal article" date="2019" name="Int. J. Syst. Evol. Microbiol.">
        <title>The Global Catalogue of Microorganisms (GCM) 10K type strain sequencing project: providing services to taxonomists for standard genome sequencing and annotation.</title>
        <authorList>
            <consortium name="The Broad Institute Genomics Platform"/>
            <consortium name="The Broad Institute Genome Sequencing Center for Infectious Disease"/>
            <person name="Wu L."/>
            <person name="Ma J."/>
        </authorList>
    </citation>
    <scope>NUCLEOTIDE SEQUENCE [LARGE SCALE GENOMIC DNA]</scope>
    <source>
        <strain evidence="2">CCM 8980</strain>
    </source>
</reference>
<organism evidence="1 2">
    <name type="scientific">Lacticaseibacillus mingshuiensis</name>
    <dbReference type="NCBI Taxonomy" id="2799574"/>
    <lineage>
        <taxon>Bacteria</taxon>
        <taxon>Bacillati</taxon>
        <taxon>Bacillota</taxon>
        <taxon>Bacilli</taxon>
        <taxon>Lactobacillales</taxon>
        <taxon>Lactobacillaceae</taxon>
        <taxon>Lacticaseibacillus</taxon>
    </lineage>
</organism>
<protein>
    <submittedName>
        <fullName evidence="1">FeoB-associated Cys-rich membrane protein</fullName>
    </submittedName>
</protein>
<comment type="caution">
    <text evidence="1">The sequence shown here is derived from an EMBL/GenBank/DDBJ whole genome shotgun (WGS) entry which is preliminary data.</text>
</comment>
<dbReference type="EMBL" id="JBHTOC010000010">
    <property type="protein sequence ID" value="MFD1430210.1"/>
    <property type="molecule type" value="Genomic_DNA"/>
</dbReference>